<evidence type="ECO:0000256" key="10">
    <source>
        <dbReference type="PIRSR" id="PIRSR000485-2"/>
    </source>
</evidence>
<organism evidence="12 13">
    <name type="scientific">Candidatus Doudnabacteria bacterium RIFCSPHIGHO2_01_FULL_50_11</name>
    <dbReference type="NCBI Taxonomy" id="1817828"/>
    <lineage>
        <taxon>Bacteria</taxon>
        <taxon>Candidatus Doudnaibacteriota</taxon>
    </lineage>
</organism>
<dbReference type="EMBL" id="MFEO01000024">
    <property type="protein sequence ID" value="OGE89282.1"/>
    <property type="molecule type" value="Genomic_DNA"/>
</dbReference>
<comment type="caution">
    <text evidence="12">The sequence shown here is derived from an EMBL/GenBank/DDBJ whole genome shotgun (WGS) entry which is preliminary data.</text>
</comment>
<evidence type="ECO:0000256" key="5">
    <source>
        <dbReference type="ARBA" id="ARBA00022679"/>
    </source>
</evidence>
<comment type="cofactor">
    <cofactor evidence="10">
        <name>Mg(2+)</name>
        <dbReference type="ChEBI" id="CHEBI:18420"/>
    </cofactor>
    <text evidence="10">Binds 1 Mg(2+) ion per subunit.</text>
</comment>
<name>A0A1F5PHZ9_9BACT</name>
<dbReference type="InterPro" id="IPR029057">
    <property type="entry name" value="PRTase-like"/>
</dbReference>
<keyword evidence="10" id="KW-0460">Magnesium</keyword>
<feature type="active site" description="Nucleophile" evidence="9">
    <location>
        <position position="2"/>
    </location>
</feature>
<evidence type="ECO:0000256" key="6">
    <source>
        <dbReference type="ARBA" id="ARBA00022755"/>
    </source>
</evidence>
<dbReference type="UniPathway" id="UPA00074">
    <property type="reaction ID" value="UER00124"/>
</dbReference>
<dbReference type="EC" id="2.4.2.14" evidence="3 8"/>
<dbReference type="SUPFAM" id="SSF56235">
    <property type="entry name" value="N-terminal nucleophile aminohydrolases (Ntn hydrolases)"/>
    <property type="match status" value="1"/>
</dbReference>
<dbReference type="SUPFAM" id="SSF53271">
    <property type="entry name" value="PRTase-like"/>
    <property type="match status" value="1"/>
</dbReference>
<feature type="binding site" evidence="10">
    <location>
        <position position="354"/>
    </location>
    <ligand>
        <name>Mg(2+)</name>
        <dbReference type="ChEBI" id="CHEBI:18420"/>
    </ligand>
</feature>
<evidence type="ECO:0000256" key="8">
    <source>
        <dbReference type="PIRNR" id="PIRNR000485"/>
    </source>
</evidence>
<dbReference type="Proteomes" id="UP000178377">
    <property type="component" value="Unassembled WGS sequence"/>
</dbReference>
<proteinExistence type="inferred from homology"/>
<comment type="similarity">
    <text evidence="2 8">In the C-terminal section; belongs to the purine/pyrimidine phosphoribosyltransferase family.</text>
</comment>
<dbReference type="CDD" id="cd06223">
    <property type="entry name" value="PRTases_typeI"/>
    <property type="match status" value="1"/>
</dbReference>
<dbReference type="GO" id="GO:0004044">
    <property type="term" value="F:amidophosphoribosyltransferase activity"/>
    <property type="evidence" value="ECO:0007669"/>
    <property type="project" value="UniProtKB-EC"/>
</dbReference>
<dbReference type="Gene3D" id="3.60.20.10">
    <property type="entry name" value="Glutamine Phosphoribosylpyrophosphate, subunit 1, domain 1"/>
    <property type="match status" value="1"/>
</dbReference>
<feature type="domain" description="Glutamine amidotransferase type-2" evidence="11">
    <location>
        <begin position="2"/>
        <end position="222"/>
    </location>
</feature>
<keyword evidence="6 8" id="KW-0658">Purine biosynthesis</keyword>
<evidence type="ECO:0000256" key="9">
    <source>
        <dbReference type="PIRSR" id="PIRSR000485-1"/>
    </source>
</evidence>
<sequence>MCGIVGMSSSTHPVAFDMYVGLWALQHRGKESAGMALSQEGEISRIGGMGEVPRAFRGLPLQDYTQRVAIGQVRYSTAGVSGSCNLQPVQGEFRGHDFFLVHNGNIVNVLELKEQLGGKGEDGENQVSDTVVISRLLSASPAEDFPTALADTARLLHGSFNLIALYRDTLYALVDSHGFHPLQIGRRGDDIFVSSESCVFDQLGGELVRDLRPGEIVVSEQGDWTTGQWCSVTDLKFDVFEWIYFLRPDTVVHDTEAGMARRHMGRMLANEHPADADIVVPIPDSANEAALGYYEQLMRSGSSAEFEPWALFRPHTVSRTFIEPVQAIRKQYIKLKFNPRRQLFKGRRVVLIDDSIVRGNTLEGIVGEVRAAGAKEVHVRITSPMYLFPDFYGIDTYREARGLIARNCGGCVQKIADTLRLDSLGYLSLHSTIHSVLKASGPASDFSKTSFYTGPFTGEYPAGQGDFASIV</sequence>
<dbReference type="Gene3D" id="3.40.50.2020">
    <property type="match status" value="1"/>
</dbReference>
<reference evidence="12 13" key="1">
    <citation type="journal article" date="2016" name="Nat. Commun.">
        <title>Thousands of microbial genomes shed light on interconnected biogeochemical processes in an aquifer system.</title>
        <authorList>
            <person name="Anantharaman K."/>
            <person name="Brown C.T."/>
            <person name="Hug L.A."/>
            <person name="Sharon I."/>
            <person name="Castelle C.J."/>
            <person name="Probst A.J."/>
            <person name="Thomas B.C."/>
            <person name="Singh A."/>
            <person name="Wilkins M.J."/>
            <person name="Karaoz U."/>
            <person name="Brodie E.L."/>
            <person name="Williams K.H."/>
            <person name="Hubbard S.S."/>
            <person name="Banfield J.F."/>
        </authorList>
    </citation>
    <scope>NUCLEOTIDE SEQUENCE [LARGE SCALE GENOMIC DNA]</scope>
</reference>
<dbReference type="GO" id="GO:0009113">
    <property type="term" value="P:purine nucleobase biosynthetic process"/>
    <property type="evidence" value="ECO:0007669"/>
    <property type="project" value="InterPro"/>
</dbReference>
<keyword evidence="5 8" id="KW-0808">Transferase</keyword>
<dbReference type="InterPro" id="IPR029055">
    <property type="entry name" value="Ntn_hydrolases_N"/>
</dbReference>
<evidence type="ECO:0000256" key="1">
    <source>
        <dbReference type="ARBA" id="ARBA00005209"/>
    </source>
</evidence>
<feature type="binding site" evidence="10">
    <location>
        <position position="353"/>
    </location>
    <ligand>
        <name>Mg(2+)</name>
        <dbReference type="ChEBI" id="CHEBI:18420"/>
    </ligand>
</feature>
<dbReference type="GO" id="GO:0046872">
    <property type="term" value="F:metal ion binding"/>
    <property type="evidence" value="ECO:0007669"/>
    <property type="project" value="UniProtKB-KW"/>
</dbReference>
<dbReference type="GO" id="GO:0006189">
    <property type="term" value="P:'de novo' IMP biosynthetic process"/>
    <property type="evidence" value="ECO:0007669"/>
    <property type="project" value="UniProtKB-UniPathway"/>
</dbReference>
<dbReference type="PIRSF" id="PIRSF000485">
    <property type="entry name" value="Amd_phspho_trans"/>
    <property type="match status" value="1"/>
</dbReference>
<keyword evidence="4 8" id="KW-0328">Glycosyltransferase</keyword>
<feature type="binding site" evidence="10">
    <location>
        <position position="285"/>
    </location>
    <ligand>
        <name>Mg(2+)</name>
        <dbReference type="ChEBI" id="CHEBI:18420"/>
    </ligand>
</feature>
<dbReference type="STRING" id="1817828.A2722_01420"/>
<evidence type="ECO:0000259" key="11">
    <source>
        <dbReference type="PROSITE" id="PS51278"/>
    </source>
</evidence>
<comment type="pathway">
    <text evidence="1 8">Purine metabolism; IMP biosynthesis via de novo pathway; N(1)-(5-phospho-D-ribosyl)glycinamide from 5-phospho-alpha-D-ribose 1-diphosphate: step 1/2.</text>
</comment>
<comment type="catalytic activity">
    <reaction evidence="8">
        <text>5-phospho-beta-D-ribosylamine + L-glutamate + diphosphate = 5-phospho-alpha-D-ribose 1-diphosphate + L-glutamine + H2O</text>
        <dbReference type="Rhea" id="RHEA:14905"/>
        <dbReference type="ChEBI" id="CHEBI:15377"/>
        <dbReference type="ChEBI" id="CHEBI:29985"/>
        <dbReference type="ChEBI" id="CHEBI:33019"/>
        <dbReference type="ChEBI" id="CHEBI:58017"/>
        <dbReference type="ChEBI" id="CHEBI:58359"/>
        <dbReference type="ChEBI" id="CHEBI:58681"/>
        <dbReference type="EC" id="2.4.2.14"/>
    </reaction>
</comment>
<dbReference type="InterPro" id="IPR005854">
    <property type="entry name" value="PurF"/>
</dbReference>
<dbReference type="InterPro" id="IPR017932">
    <property type="entry name" value="GATase_2_dom"/>
</dbReference>
<evidence type="ECO:0000256" key="3">
    <source>
        <dbReference type="ARBA" id="ARBA00011941"/>
    </source>
</evidence>
<evidence type="ECO:0000313" key="12">
    <source>
        <dbReference type="EMBL" id="OGE89282.1"/>
    </source>
</evidence>
<keyword evidence="7" id="KW-0315">Glutamine amidotransferase</keyword>
<evidence type="ECO:0000256" key="7">
    <source>
        <dbReference type="ARBA" id="ARBA00022962"/>
    </source>
</evidence>
<gene>
    <name evidence="12" type="ORF">A2722_01420</name>
</gene>
<dbReference type="Pfam" id="PF13522">
    <property type="entry name" value="GATase_6"/>
    <property type="match status" value="1"/>
</dbReference>
<protein>
    <recommendedName>
        <fullName evidence="3 8">Amidophosphoribosyltransferase</fullName>
        <shortName evidence="8">ATase</shortName>
        <ecNumber evidence="3 8">2.4.2.14</ecNumber>
    </recommendedName>
    <alternativeName>
        <fullName evidence="8">Glutamine phosphoribosylpyrophosphate amidotransferase</fullName>
    </alternativeName>
</protein>
<evidence type="ECO:0000313" key="13">
    <source>
        <dbReference type="Proteomes" id="UP000178377"/>
    </source>
</evidence>
<dbReference type="InterPro" id="IPR000836">
    <property type="entry name" value="PRTase_dom"/>
</dbReference>
<accession>A0A1F5PHZ9</accession>
<dbReference type="PROSITE" id="PS51278">
    <property type="entry name" value="GATASE_TYPE_2"/>
    <property type="match status" value="1"/>
</dbReference>
<dbReference type="PANTHER" id="PTHR11907">
    <property type="entry name" value="AMIDOPHOSPHORIBOSYLTRANSFERASE"/>
    <property type="match status" value="1"/>
</dbReference>
<dbReference type="AlphaFoldDB" id="A0A1F5PHZ9"/>
<evidence type="ECO:0000256" key="4">
    <source>
        <dbReference type="ARBA" id="ARBA00022676"/>
    </source>
</evidence>
<evidence type="ECO:0000256" key="2">
    <source>
        <dbReference type="ARBA" id="ARBA00010138"/>
    </source>
</evidence>
<keyword evidence="10" id="KW-0479">Metal-binding</keyword>